<dbReference type="Proteomes" id="UP001280121">
    <property type="component" value="Unassembled WGS sequence"/>
</dbReference>
<dbReference type="InterPro" id="IPR029466">
    <property type="entry name" value="NAM-associated_C"/>
</dbReference>
<proteinExistence type="predicted"/>
<accession>A0AAD9TG54</accession>
<evidence type="ECO:0000313" key="3">
    <source>
        <dbReference type="EMBL" id="KAK2634885.1"/>
    </source>
</evidence>
<evidence type="ECO:0000256" key="1">
    <source>
        <dbReference type="SAM" id="MobiDB-lite"/>
    </source>
</evidence>
<evidence type="ECO:0000259" key="2">
    <source>
        <dbReference type="Pfam" id="PF14303"/>
    </source>
</evidence>
<feature type="compositionally biased region" description="Polar residues" evidence="1">
    <location>
        <begin position="10"/>
        <end position="36"/>
    </location>
</feature>
<organism evidence="3 4">
    <name type="scientific">Dipteronia dyeriana</name>
    <dbReference type="NCBI Taxonomy" id="168575"/>
    <lineage>
        <taxon>Eukaryota</taxon>
        <taxon>Viridiplantae</taxon>
        <taxon>Streptophyta</taxon>
        <taxon>Embryophyta</taxon>
        <taxon>Tracheophyta</taxon>
        <taxon>Spermatophyta</taxon>
        <taxon>Magnoliopsida</taxon>
        <taxon>eudicotyledons</taxon>
        <taxon>Gunneridae</taxon>
        <taxon>Pentapetalae</taxon>
        <taxon>rosids</taxon>
        <taxon>malvids</taxon>
        <taxon>Sapindales</taxon>
        <taxon>Sapindaceae</taxon>
        <taxon>Hippocastanoideae</taxon>
        <taxon>Acereae</taxon>
        <taxon>Dipteronia</taxon>
    </lineage>
</organism>
<comment type="caution">
    <text evidence="3">The sequence shown here is derived from an EMBL/GenBank/DDBJ whole genome shotgun (WGS) entry which is preliminary data.</text>
</comment>
<reference evidence="3" key="1">
    <citation type="journal article" date="2023" name="Plant J.">
        <title>Genome sequences and population genomics provide insights into the demographic history, inbreeding, and mutation load of two 'living fossil' tree species of Dipteronia.</title>
        <authorList>
            <person name="Feng Y."/>
            <person name="Comes H.P."/>
            <person name="Chen J."/>
            <person name="Zhu S."/>
            <person name="Lu R."/>
            <person name="Zhang X."/>
            <person name="Li P."/>
            <person name="Qiu J."/>
            <person name="Olsen K.M."/>
            <person name="Qiu Y."/>
        </authorList>
    </citation>
    <scope>NUCLEOTIDE SEQUENCE</scope>
    <source>
        <strain evidence="3">KIB01</strain>
    </source>
</reference>
<dbReference type="EMBL" id="JANJYI010000009">
    <property type="protein sequence ID" value="KAK2634885.1"/>
    <property type="molecule type" value="Genomic_DNA"/>
</dbReference>
<feature type="compositionally biased region" description="Low complexity" evidence="1">
    <location>
        <begin position="45"/>
        <end position="59"/>
    </location>
</feature>
<feature type="region of interest" description="Disordered" evidence="1">
    <location>
        <begin position="1"/>
        <end position="59"/>
    </location>
</feature>
<dbReference type="AlphaFoldDB" id="A0AAD9TG54"/>
<dbReference type="Pfam" id="PF14303">
    <property type="entry name" value="NAM-associated"/>
    <property type="match status" value="1"/>
</dbReference>
<keyword evidence="4" id="KW-1185">Reference proteome</keyword>
<protein>
    <recommendedName>
        <fullName evidence="2">No apical meristem-associated C-terminal domain-containing protein</fullName>
    </recommendedName>
</protein>
<sequence>MEKFTDNETETSPFQPETGHFVSSQEDSQTPESPTTVYPELSSFSLNISSDDGGGSSSRRLIGVKKAKSKRRVEEQNSTAFNTLKERQEKFLEFSNRNAMQRERLNDILERKMEYRELKIMMIDLNTITDPNKREFVNQQQLKIAAKRAEQQDKGSQNASGSFGYFFSKIFKDPEMVFQTTNGFL</sequence>
<feature type="domain" description="No apical meristem-associated C-terminal" evidence="2">
    <location>
        <begin position="3"/>
        <end position="144"/>
    </location>
</feature>
<evidence type="ECO:0000313" key="4">
    <source>
        <dbReference type="Proteomes" id="UP001280121"/>
    </source>
</evidence>
<name>A0AAD9TG54_9ROSI</name>
<gene>
    <name evidence="3" type="ORF">Ddye_029677</name>
</gene>